<dbReference type="EMBL" id="CCYD01002864">
    <property type="protein sequence ID" value="CEG47802.1"/>
    <property type="molecule type" value="Genomic_DNA"/>
</dbReference>
<keyword evidence="4" id="KW-1133">Transmembrane helix</keyword>
<keyword evidence="5" id="KW-0472">Membrane</keyword>
<evidence type="ECO:0000256" key="1">
    <source>
        <dbReference type="ARBA" id="ARBA00004141"/>
    </source>
</evidence>
<name>A0A0P1B1Z5_PLAHL</name>
<dbReference type="OMA" id="CAPTMIG"/>
<dbReference type="PANTHER" id="PTHR11266:SF17">
    <property type="entry name" value="PROTEIN MPV17"/>
    <property type="match status" value="1"/>
</dbReference>
<dbReference type="PANTHER" id="PTHR11266">
    <property type="entry name" value="PEROXISOMAL MEMBRANE PROTEIN 2, PXMP2 MPV17"/>
    <property type="match status" value="1"/>
</dbReference>
<dbReference type="GO" id="GO:0016020">
    <property type="term" value="C:membrane"/>
    <property type="evidence" value="ECO:0007669"/>
    <property type="project" value="UniProtKB-SubCell"/>
</dbReference>
<accession>A0A0P1B1Z5</accession>
<evidence type="ECO:0000256" key="6">
    <source>
        <dbReference type="RuleBase" id="RU363053"/>
    </source>
</evidence>
<dbReference type="RefSeq" id="XP_024584171.1">
    <property type="nucleotide sequence ID" value="XM_024718809.1"/>
</dbReference>
<dbReference type="GeneID" id="36400191"/>
<protein>
    <submittedName>
        <fullName evidence="7">Peroxisomal membrane protein MPV17 and related proteins</fullName>
    </submittedName>
</protein>
<sequence length="208" mass="23496">MYGFRLKYDQWLRRSPLLTKGVTSAILFGLGDRIAQRFENSETAKSDQHKVDDHFDLQRMARMMVWGGLFFAPIGHAWYNYLEKVVPGKGIAAVAGKVAADQLIFSPPLAIAFFTYAGVSENKLLHNSVENAVDKLVPTLVANWSVWPMVHMCTFGFVPLQYRILFINIVNIGWSAFLSRMASKDEGHQKLKRLLDQQTEGAEETMAV</sequence>
<evidence type="ECO:0000256" key="3">
    <source>
        <dbReference type="ARBA" id="ARBA00022692"/>
    </source>
</evidence>
<dbReference type="Proteomes" id="UP000054928">
    <property type="component" value="Unassembled WGS sequence"/>
</dbReference>
<dbReference type="STRING" id="4781.A0A0P1B1Z5"/>
<evidence type="ECO:0000256" key="5">
    <source>
        <dbReference type="ARBA" id="ARBA00023136"/>
    </source>
</evidence>
<dbReference type="OrthoDB" id="430207at2759"/>
<evidence type="ECO:0000256" key="2">
    <source>
        <dbReference type="ARBA" id="ARBA00006824"/>
    </source>
</evidence>
<organism evidence="7 8">
    <name type="scientific">Plasmopara halstedii</name>
    <name type="common">Downy mildew of sunflower</name>
    <dbReference type="NCBI Taxonomy" id="4781"/>
    <lineage>
        <taxon>Eukaryota</taxon>
        <taxon>Sar</taxon>
        <taxon>Stramenopiles</taxon>
        <taxon>Oomycota</taxon>
        <taxon>Peronosporomycetes</taxon>
        <taxon>Peronosporales</taxon>
        <taxon>Peronosporaceae</taxon>
        <taxon>Plasmopara</taxon>
    </lineage>
</organism>
<dbReference type="AlphaFoldDB" id="A0A0P1B1Z5"/>
<dbReference type="GO" id="GO:0005737">
    <property type="term" value="C:cytoplasm"/>
    <property type="evidence" value="ECO:0007669"/>
    <property type="project" value="TreeGrafter"/>
</dbReference>
<keyword evidence="8" id="KW-1185">Reference proteome</keyword>
<dbReference type="InterPro" id="IPR007248">
    <property type="entry name" value="Mpv17_PMP22"/>
</dbReference>
<keyword evidence="3" id="KW-0812">Transmembrane</keyword>
<reference evidence="8" key="1">
    <citation type="submission" date="2014-09" db="EMBL/GenBank/DDBJ databases">
        <authorList>
            <person name="Sharma Rahul"/>
            <person name="Thines Marco"/>
        </authorList>
    </citation>
    <scope>NUCLEOTIDE SEQUENCE [LARGE SCALE GENOMIC DNA]</scope>
</reference>
<comment type="subcellular location">
    <subcellularLocation>
        <location evidence="1">Membrane</location>
        <topology evidence="1">Multi-pass membrane protein</topology>
    </subcellularLocation>
</comment>
<proteinExistence type="inferred from homology"/>
<dbReference type="Pfam" id="PF04117">
    <property type="entry name" value="Mpv17_PMP22"/>
    <property type="match status" value="1"/>
</dbReference>
<comment type="similarity">
    <text evidence="2 6">Belongs to the peroxisomal membrane protein PXMP2/4 family.</text>
</comment>
<evidence type="ECO:0000256" key="4">
    <source>
        <dbReference type="ARBA" id="ARBA00022989"/>
    </source>
</evidence>
<evidence type="ECO:0000313" key="7">
    <source>
        <dbReference type="EMBL" id="CEG47802.1"/>
    </source>
</evidence>
<evidence type="ECO:0000313" key="8">
    <source>
        <dbReference type="Proteomes" id="UP000054928"/>
    </source>
</evidence>